<feature type="chain" id="PRO_5036192358" description="Pentapeptide repeat-containing protein" evidence="1">
    <location>
        <begin position="22"/>
        <end position="222"/>
    </location>
</feature>
<dbReference type="AlphaFoldDB" id="A0A6U6FCS6"/>
<dbReference type="PANTHER" id="PTHR47200">
    <property type="entry name" value="THYLAKOID LUMENAL 15 KDA PROTEIN 1, CHLOROPLASTIC"/>
    <property type="match status" value="1"/>
</dbReference>
<reference evidence="3" key="1">
    <citation type="submission" date="2021-01" db="EMBL/GenBank/DDBJ databases">
        <authorList>
            <person name="Corre E."/>
            <person name="Pelletier E."/>
            <person name="Niang G."/>
            <person name="Scheremetjew M."/>
            <person name="Finn R."/>
            <person name="Kale V."/>
            <person name="Holt S."/>
            <person name="Cochrane G."/>
            <person name="Meng A."/>
            <person name="Brown T."/>
            <person name="Cohen L."/>
        </authorList>
    </citation>
    <scope>NUCLEOTIDE SEQUENCE</scope>
    <source>
        <strain evidence="3">Isolate 1302-5</strain>
    </source>
</reference>
<gene>
    <name evidence="2" type="ORF">OAUR00152_LOCUS17732</name>
    <name evidence="3" type="ORF">OAUR00152_LOCUS17734</name>
</gene>
<organism evidence="3">
    <name type="scientific">Odontella aurita</name>
    <dbReference type="NCBI Taxonomy" id="265563"/>
    <lineage>
        <taxon>Eukaryota</taxon>
        <taxon>Sar</taxon>
        <taxon>Stramenopiles</taxon>
        <taxon>Ochrophyta</taxon>
        <taxon>Bacillariophyta</taxon>
        <taxon>Mediophyceae</taxon>
        <taxon>Biddulphiophycidae</taxon>
        <taxon>Eupodiscales</taxon>
        <taxon>Odontellaceae</taxon>
        <taxon>Odontella</taxon>
    </lineage>
</organism>
<dbReference type="Gene3D" id="2.160.20.80">
    <property type="entry name" value="E3 ubiquitin-protein ligase SopA"/>
    <property type="match status" value="1"/>
</dbReference>
<keyword evidence="1" id="KW-0732">Signal</keyword>
<dbReference type="PANTHER" id="PTHR47200:SF2">
    <property type="entry name" value="THYLAKOID LUMENAL 15 KDA PROTEIN 1, CHLOROPLASTIC"/>
    <property type="match status" value="1"/>
</dbReference>
<name>A0A6U6FCS6_9STRA</name>
<dbReference type="Pfam" id="PF00805">
    <property type="entry name" value="Pentapeptide"/>
    <property type="match status" value="1"/>
</dbReference>
<evidence type="ECO:0000256" key="1">
    <source>
        <dbReference type="SAM" id="SignalP"/>
    </source>
</evidence>
<protein>
    <recommendedName>
        <fullName evidence="4">Pentapeptide repeat-containing protein</fullName>
    </recommendedName>
</protein>
<dbReference type="InterPro" id="IPR044213">
    <property type="entry name" value="At2g44920-like"/>
</dbReference>
<accession>A0A6U6FCS6</accession>
<dbReference type="InterPro" id="IPR001646">
    <property type="entry name" value="5peptide_repeat"/>
</dbReference>
<evidence type="ECO:0000313" key="3">
    <source>
        <dbReference type="EMBL" id="CAE2244003.1"/>
    </source>
</evidence>
<evidence type="ECO:0000313" key="2">
    <source>
        <dbReference type="EMBL" id="CAE2243996.1"/>
    </source>
</evidence>
<evidence type="ECO:0008006" key="4">
    <source>
        <dbReference type="Google" id="ProtNLM"/>
    </source>
</evidence>
<dbReference type="EMBL" id="HBKQ01026184">
    <property type="protein sequence ID" value="CAE2243996.1"/>
    <property type="molecule type" value="Transcribed_RNA"/>
</dbReference>
<dbReference type="PROSITE" id="PS51257">
    <property type="entry name" value="PROKAR_LIPOPROTEIN"/>
    <property type="match status" value="1"/>
</dbReference>
<dbReference type="EMBL" id="HBKQ01026187">
    <property type="protein sequence ID" value="CAE2244003.1"/>
    <property type="molecule type" value="Transcribed_RNA"/>
</dbReference>
<feature type="signal peptide" evidence="1">
    <location>
        <begin position="1"/>
        <end position="21"/>
    </location>
</feature>
<proteinExistence type="predicted"/>
<sequence length="222" mass="23219">MLRQSAKALIVSVLVGTSTQAFQVSPTSSSACSRSALHALNRHRLFSHEVQEKSEPNSVSVGPVAALALLAATALSAAPAVAVSGGGLDYAGLDISGQDFSNGNYKGKDFTQVLAKATSFAKSNLQGCRFYKAYLVNVDFTGSDLRGASLEGTSMDGVSLKDAQLQGVYFGQSLIDVQSMENADFSDASIPTKTLPLVCDRDDVKGTNPVTGVDTRDSLMCP</sequence>
<dbReference type="SUPFAM" id="SSF141571">
    <property type="entry name" value="Pentapeptide repeat-like"/>
    <property type="match status" value="1"/>
</dbReference>